<evidence type="ECO:0000256" key="3">
    <source>
        <dbReference type="PIRSR" id="PIRSR000137-2"/>
    </source>
</evidence>
<keyword evidence="4" id="KW-0285">Flavoprotein</keyword>
<dbReference type="Pfam" id="PF00732">
    <property type="entry name" value="GMC_oxred_N"/>
    <property type="match status" value="1"/>
</dbReference>
<evidence type="ECO:0000256" key="2">
    <source>
        <dbReference type="PIRSR" id="PIRSR000137-1"/>
    </source>
</evidence>
<keyword evidence="5" id="KW-0732">Signal</keyword>
<dbReference type="PROSITE" id="PS00623">
    <property type="entry name" value="GMC_OXRED_1"/>
    <property type="match status" value="1"/>
</dbReference>
<dbReference type="InterPro" id="IPR012132">
    <property type="entry name" value="GMC_OxRdtase"/>
</dbReference>
<dbReference type="InterPro" id="IPR000172">
    <property type="entry name" value="GMC_OxRdtase_N"/>
</dbReference>
<dbReference type="SUPFAM" id="SSF51905">
    <property type="entry name" value="FAD/NAD(P)-binding domain"/>
    <property type="match status" value="1"/>
</dbReference>
<dbReference type="Proteomes" id="UP000275078">
    <property type="component" value="Unassembled WGS sequence"/>
</dbReference>
<dbReference type="GO" id="GO:0050660">
    <property type="term" value="F:flavin adenine dinucleotide binding"/>
    <property type="evidence" value="ECO:0007669"/>
    <property type="project" value="InterPro"/>
</dbReference>
<dbReference type="GO" id="GO:0044550">
    <property type="term" value="P:secondary metabolite biosynthetic process"/>
    <property type="evidence" value="ECO:0007669"/>
    <property type="project" value="TreeGrafter"/>
</dbReference>
<dbReference type="PANTHER" id="PTHR11552">
    <property type="entry name" value="GLUCOSE-METHANOL-CHOLINE GMC OXIDOREDUCTASE"/>
    <property type="match status" value="1"/>
</dbReference>
<evidence type="ECO:0000256" key="5">
    <source>
        <dbReference type="SAM" id="SignalP"/>
    </source>
</evidence>
<reference evidence="7 8" key="1">
    <citation type="journal article" date="2018" name="Nat. Ecol. Evol.">
        <title>Pezizomycetes genomes reveal the molecular basis of ectomycorrhizal truffle lifestyle.</title>
        <authorList>
            <person name="Murat C."/>
            <person name="Payen T."/>
            <person name="Noel B."/>
            <person name="Kuo A."/>
            <person name="Morin E."/>
            <person name="Chen J."/>
            <person name="Kohler A."/>
            <person name="Krizsan K."/>
            <person name="Balestrini R."/>
            <person name="Da Silva C."/>
            <person name="Montanini B."/>
            <person name="Hainaut M."/>
            <person name="Levati E."/>
            <person name="Barry K.W."/>
            <person name="Belfiori B."/>
            <person name="Cichocki N."/>
            <person name="Clum A."/>
            <person name="Dockter R.B."/>
            <person name="Fauchery L."/>
            <person name="Guy J."/>
            <person name="Iotti M."/>
            <person name="Le Tacon F."/>
            <person name="Lindquist E.A."/>
            <person name="Lipzen A."/>
            <person name="Malagnac F."/>
            <person name="Mello A."/>
            <person name="Molinier V."/>
            <person name="Miyauchi S."/>
            <person name="Poulain J."/>
            <person name="Riccioni C."/>
            <person name="Rubini A."/>
            <person name="Sitrit Y."/>
            <person name="Splivallo R."/>
            <person name="Traeger S."/>
            <person name="Wang M."/>
            <person name="Zifcakova L."/>
            <person name="Wipf D."/>
            <person name="Zambonelli A."/>
            <person name="Paolocci F."/>
            <person name="Nowrousian M."/>
            <person name="Ottonello S."/>
            <person name="Baldrian P."/>
            <person name="Spatafora J.W."/>
            <person name="Henrissat B."/>
            <person name="Nagy L.G."/>
            <person name="Aury J.M."/>
            <person name="Wincker P."/>
            <person name="Grigoriev I.V."/>
            <person name="Bonfante P."/>
            <person name="Martin F.M."/>
        </authorList>
    </citation>
    <scope>NUCLEOTIDE SEQUENCE [LARGE SCALE GENOMIC DNA]</scope>
    <source>
        <strain evidence="7 8">RN42</strain>
    </source>
</reference>
<comment type="cofactor">
    <cofactor evidence="3">
        <name>FAD</name>
        <dbReference type="ChEBI" id="CHEBI:57692"/>
    </cofactor>
</comment>
<organism evidence="7 8">
    <name type="scientific">Ascobolus immersus RN42</name>
    <dbReference type="NCBI Taxonomy" id="1160509"/>
    <lineage>
        <taxon>Eukaryota</taxon>
        <taxon>Fungi</taxon>
        <taxon>Dikarya</taxon>
        <taxon>Ascomycota</taxon>
        <taxon>Pezizomycotina</taxon>
        <taxon>Pezizomycetes</taxon>
        <taxon>Pezizales</taxon>
        <taxon>Ascobolaceae</taxon>
        <taxon>Ascobolus</taxon>
    </lineage>
</organism>
<evidence type="ECO:0000259" key="6">
    <source>
        <dbReference type="PROSITE" id="PS00623"/>
    </source>
</evidence>
<evidence type="ECO:0000256" key="4">
    <source>
        <dbReference type="RuleBase" id="RU003968"/>
    </source>
</evidence>
<accession>A0A3N4IDR3</accession>
<feature type="domain" description="Glucose-methanol-choline oxidoreductase N-terminal" evidence="6">
    <location>
        <begin position="117"/>
        <end position="140"/>
    </location>
</feature>
<dbReference type="InterPro" id="IPR007867">
    <property type="entry name" value="GMC_OxRtase_C"/>
</dbReference>
<dbReference type="PANTHER" id="PTHR11552:SF115">
    <property type="entry name" value="DEHYDROGENASE XPTC-RELATED"/>
    <property type="match status" value="1"/>
</dbReference>
<dbReference type="AlphaFoldDB" id="A0A3N4IDR3"/>
<feature type="binding site" evidence="3">
    <location>
        <position position="119"/>
    </location>
    <ligand>
        <name>FAD</name>
        <dbReference type="ChEBI" id="CHEBI:57692"/>
    </ligand>
</feature>
<gene>
    <name evidence="7" type="ORF">BJ508DRAFT_361240</name>
</gene>
<dbReference type="OrthoDB" id="269227at2759"/>
<protein>
    <submittedName>
        <fullName evidence="7">GMC oxidoreductase</fullName>
    </submittedName>
</protein>
<evidence type="ECO:0000313" key="8">
    <source>
        <dbReference type="Proteomes" id="UP000275078"/>
    </source>
</evidence>
<keyword evidence="3 4" id="KW-0274">FAD</keyword>
<dbReference type="STRING" id="1160509.A0A3N4IDR3"/>
<dbReference type="Gene3D" id="3.30.560.10">
    <property type="entry name" value="Glucose Oxidase, domain 3"/>
    <property type="match status" value="1"/>
</dbReference>
<feature type="active site" description="Proton donor" evidence="2">
    <location>
        <position position="551"/>
    </location>
</feature>
<dbReference type="InterPro" id="IPR036188">
    <property type="entry name" value="FAD/NAD-bd_sf"/>
</dbReference>
<proteinExistence type="inferred from homology"/>
<dbReference type="Pfam" id="PF05199">
    <property type="entry name" value="GMC_oxred_C"/>
    <property type="match status" value="1"/>
</dbReference>
<evidence type="ECO:0000313" key="7">
    <source>
        <dbReference type="EMBL" id="RPA82280.1"/>
    </source>
</evidence>
<dbReference type="PIRSF" id="PIRSF000137">
    <property type="entry name" value="Alcohol_oxidase"/>
    <property type="match status" value="1"/>
</dbReference>
<feature type="chain" id="PRO_5018085337" evidence="5">
    <location>
        <begin position="24"/>
        <end position="615"/>
    </location>
</feature>
<dbReference type="GO" id="GO:0016614">
    <property type="term" value="F:oxidoreductase activity, acting on CH-OH group of donors"/>
    <property type="evidence" value="ECO:0007669"/>
    <property type="project" value="InterPro"/>
</dbReference>
<keyword evidence="8" id="KW-1185">Reference proteome</keyword>
<sequence>MPSFNSKALLLWVGANILTLVSAYPQNSQIISERDKLATYDYVVIGGGHAGITVAARLAGDPKVSVLVIEAGGLDKSEEIITVPDQILKSRNSEYDWSFNSVPQKNVNNRVINIPAGKVVGGGTVLNGMLFDRASISDYDAWVDLGNPGWRYKDLLPYFKKNERFVEPPKDLAEEMRITWDPKYHGYEGKTYSSFPPWYNKEITHGWINANEQLGVPLAFDAYNGTALGVFYNTMSVDPRTMTRSHARLAYYEPVKNQSNFHILMRKHVTKILFKKKGKNVEVEGVEYAESEDSPRITVKVKKEAILSAGGIGSPRILQASGVGPSKLLKSLNIPVVLDMPGVGANLQDHAWNTFLSELTTLPTHGLTPEEAETLYRVNKTGPRTVGGSNLLTFLPLEMMSGPAYTKKYIDSYKAQSPAQFLSTDTHPSVVAGYAAQKTILTKRLARNDMAASEFSAAPQFTFIIQQHPFSRGHVHITSPSTFTAPEIDFRYGSNPLDFDILVESVRWLRKAYATPHLSKYNPVEIAPGPDATSDEAITEWIKTTMDTMFHSCCTNAMMPKGLGGVVDSQLKVWGVSNLRVVDASVIPLIPATHLQSTVYAIAEKAADLIKGKKN</sequence>
<evidence type="ECO:0000256" key="1">
    <source>
        <dbReference type="ARBA" id="ARBA00010790"/>
    </source>
</evidence>
<name>A0A3N4IDR3_ASCIM</name>
<dbReference type="EMBL" id="ML119672">
    <property type="protein sequence ID" value="RPA82280.1"/>
    <property type="molecule type" value="Genomic_DNA"/>
</dbReference>
<feature type="signal peptide" evidence="5">
    <location>
        <begin position="1"/>
        <end position="23"/>
    </location>
</feature>
<feature type="binding site" evidence="3">
    <location>
        <position position="269"/>
    </location>
    <ligand>
        <name>FAD</name>
        <dbReference type="ChEBI" id="CHEBI:57692"/>
    </ligand>
</feature>
<feature type="active site" description="Proton acceptor" evidence="2">
    <location>
        <position position="594"/>
    </location>
</feature>
<dbReference type="Gene3D" id="3.50.50.60">
    <property type="entry name" value="FAD/NAD(P)-binding domain"/>
    <property type="match status" value="1"/>
</dbReference>
<dbReference type="SUPFAM" id="SSF54373">
    <property type="entry name" value="FAD-linked reductases, C-terminal domain"/>
    <property type="match status" value="1"/>
</dbReference>
<comment type="similarity">
    <text evidence="1 4">Belongs to the GMC oxidoreductase family.</text>
</comment>